<organism evidence="1 2">
    <name type="scientific">Senna tora</name>
    <dbReference type="NCBI Taxonomy" id="362788"/>
    <lineage>
        <taxon>Eukaryota</taxon>
        <taxon>Viridiplantae</taxon>
        <taxon>Streptophyta</taxon>
        <taxon>Embryophyta</taxon>
        <taxon>Tracheophyta</taxon>
        <taxon>Spermatophyta</taxon>
        <taxon>Magnoliopsida</taxon>
        <taxon>eudicotyledons</taxon>
        <taxon>Gunneridae</taxon>
        <taxon>Pentapetalae</taxon>
        <taxon>rosids</taxon>
        <taxon>fabids</taxon>
        <taxon>Fabales</taxon>
        <taxon>Fabaceae</taxon>
        <taxon>Caesalpinioideae</taxon>
        <taxon>Cassia clade</taxon>
        <taxon>Senna</taxon>
    </lineage>
</organism>
<dbReference type="EMBL" id="JAAIUW010000009">
    <property type="protein sequence ID" value="KAF7814365.1"/>
    <property type="molecule type" value="Genomic_DNA"/>
</dbReference>
<keyword evidence="2" id="KW-1185">Reference proteome</keyword>
<evidence type="ECO:0000313" key="2">
    <source>
        <dbReference type="Proteomes" id="UP000634136"/>
    </source>
</evidence>
<reference evidence="1" key="1">
    <citation type="submission" date="2020-09" db="EMBL/GenBank/DDBJ databases">
        <title>Genome-Enabled Discovery of Anthraquinone Biosynthesis in Senna tora.</title>
        <authorList>
            <person name="Kang S.-H."/>
            <person name="Pandey R.P."/>
            <person name="Lee C.-M."/>
            <person name="Sim J.-S."/>
            <person name="Jeong J.-T."/>
            <person name="Choi B.-S."/>
            <person name="Jung M."/>
            <person name="Ginzburg D."/>
            <person name="Zhao K."/>
            <person name="Won S.Y."/>
            <person name="Oh T.-J."/>
            <person name="Yu Y."/>
            <person name="Kim N.-H."/>
            <person name="Lee O.R."/>
            <person name="Lee T.-H."/>
            <person name="Bashyal P."/>
            <person name="Kim T.-S."/>
            <person name="Lee W.-H."/>
            <person name="Kawkins C."/>
            <person name="Kim C.-K."/>
            <person name="Kim J.S."/>
            <person name="Ahn B.O."/>
            <person name="Rhee S.Y."/>
            <person name="Sohng J.K."/>
        </authorList>
    </citation>
    <scope>NUCLEOTIDE SEQUENCE</scope>
    <source>
        <tissue evidence="1">Leaf</tissue>
    </source>
</reference>
<accession>A0A834T4A7</accession>
<evidence type="ECO:0000313" key="1">
    <source>
        <dbReference type="EMBL" id="KAF7814365.1"/>
    </source>
</evidence>
<dbReference type="Proteomes" id="UP000634136">
    <property type="component" value="Unassembled WGS sequence"/>
</dbReference>
<dbReference type="AlphaFoldDB" id="A0A834T4A7"/>
<sequence length="64" mass="6678">MALPHIVAGAAAPDCCFIVASVLGGDLTQGSVEREEKERHATAFSAADAVGGRKRRPISNLKMV</sequence>
<comment type="caution">
    <text evidence="1">The sequence shown here is derived from an EMBL/GenBank/DDBJ whole genome shotgun (WGS) entry which is preliminary data.</text>
</comment>
<gene>
    <name evidence="1" type="ORF">G2W53_028334</name>
</gene>
<proteinExistence type="predicted"/>
<protein>
    <submittedName>
        <fullName evidence="1">Uncharacterized protein</fullName>
    </submittedName>
</protein>
<name>A0A834T4A7_9FABA</name>